<dbReference type="EMBL" id="JACCFH010000001">
    <property type="protein sequence ID" value="NYG34959.1"/>
    <property type="molecule type" value="Genomic_DNA"/>
</dbReference>
<organism evidence="1 2">
    <name type="scientific">Sphaerotilus montanus</name>
    <dbReference type="NCBI Taxonomy" id="522889"/>
    <lineage>
        <taxon>Bacteria</taxon>
        <taxon>Pseudomonadati</taxon>
        <taxon>Pseudomonadota</taxon>
        <taxon>Betaproteobacteria</taxon>
        <taxon>Burkholderiales</taxon>
        <taxon>Sphaerotilaceae</taxon>
        <taxon>Sphaerotilus</taxon>
    </lineage>
</organism>
<sequence length="54" mass="5976">MKQASWLHAMFQYDVATATMKGVPEATGASPGWNAQGFSEMDKWFKTLMGDTFA</sequence>
<keyword evidence="2" id="KW-1185">Reference proteome</keyword>
<dbReference type="RefSeq" id="WP_179635538.1">
    <property type="nucleotide sequence ID" value="NZ_JACCFH010000001.1"/>
</dbReference>
<proteinExistence type="predicted"/>
<dbReference type="AlphaFoldDB" id="A0A7Y9R3H3"/>
<dbReference type="Proteomes" id="UP000518288">
    <property type="component" value="Unassembled WGS sequence"/>
</dbReference>
<reference evidence="1 2" key="1">
    <citation type="submission" date="2020-07" db="EMBL/GenBank/DDBJ databases">
        <title>Genomic Encyclopedia of Archaeal and Bacterial Type Strains, Phase II (KMG-II): from individual species to whole genera.</title>
        <authorList>
            <person name="Goeker M."/>
        </authorList>
    </citation>
    <scope>NUCLEOTIDE SEQUENCE [LARGE SCALE GENOMIC DNA]</scope>
    <source>
        <strain evidence="1 2">DSM 21226</strain>
    </source>
</reference>
<evidence type="ECO:0000313" key="1">
    <source>
        <dbReference type="EMBL" id="NYG34959.1"/>
    </source>
</evidence>
<comment type="caution">
    <text evidence="1">The sequence shown here is derived from an EMBL/GenBank/DDBJ whole genome shotgun (WGS) entry which is preliminary data.</text>
</comment>
<protein>
    <submittedName>
        <fullName evidence="1">Uncharacterized protein</fullName>
    </submittedName>
</protein>
<evidence type="ECO:0000313" key="2">
    <source>
        <dbReference type="Proteomes" id="UP000518288"/>
    </source>
</evidence>
<gene>
    <name evidence="1" type="ORF">BDD16_003945</name>
</gene>
<name>A0A7Y9R3H3_9BURK</name>
<accession>A0A7Y9R3H3</accession>